<dbReference type="AlphaFoldDB" id="A0A150J8M6"/>
<organism evidence="2 3">
    <name type="scientific">Candidatus Methanofastidiosum methylothiophilum</name>
    <dbReference type="NCBI Taxonomy" id="1705564"/>
    <lineage>
        <taxon>Archaea</taxon>
        <taxon>Methanobacteriati</taxon>
        <taxon>Methanobacteriota</taxon>
        <taxon>Stenosarchaea group</taxon>
        <taxon>Candidatus Methanofastidiosia</taxon>
        <taxon>Candidatus Methanofastidiosales</taxon>
        <taxon>Candidatus Methanofastidiosaceae</taxon>
        <taxon>Candidatus Methanofastidiosum</taxon>
    </lineage>
</organism>
<keyword evidence="1" id="KW-0812">Transmembrane</keyword>
<keyword evidence="1" id="KW-0472">Membrane</keyword>
<dbReference type="EMBL" id="LNGD01000013">
    <property type="protein sequence ID" value="KYC53438.1"/>
    <property type="molecule type" value="Genomic_DNA"/>
</dbReference>
<keyword evidence="1" id="KW-1133">Transmembrane helix</keyword>
<gene>
    <name evidence="2" type="ORF">AMQ74_00391</name>
</gene>
<dbReference type="Proteomes" id="UP000075578">
    <property type="component" value="Unassembled WGS sequence"/>
</dbReference>
<protein>
    <submittedName>
        <fullName evidence="2">Uncharacterized protein</fullName>
    </submittedName>
</protein>
<feature type="transmembrane region" description="Helical" evidence="1">
    <location>
        <begin position="45"/>
        <end position="72"/>
    </location>
</feature>
<accession>A0A150J8M6</accession>
<evidence type="ECO:0000256" key="1">
    <source>
        <dbReference type="SAM" id="Phobius"/>
    </source>
</evidence>
<evidence type="ECO:0000313" key="2">
    <source>
        <dbReference type="EMBL" id="KYC53438.1"/>
    </source>
</evidence>
<reference evidence="2 3" key="1">
    <citation type="journal article" date="2016" name="ISME J.">
        <title>Chasing the elusive Euryarchaeota class WSA2: genomes reveal a uniquely fastidious methyl-reducing methanogen.</title>
        <authorList>
            <person name="Nobu M.K."/>
            <person name="Narihiro T."/>
            <person name="Kuroda K."/>
            <person name="Mei R."/>
            <person name="Liu W.T."/>
        </authorList>
    </citation>
    <scope>NUCLEOTIDE SEQUENCE [LARGE SCALE GENOMIC DNA]</scope>
    <source>
        <strain evidence="2">U1lsi0528_Bin089</strain>
    </source>
</reference>
<evidence type="ECO:0000313" key="3">
    <source>
        <dbReference type="Proteomes" id="UP000075578"/>
    </source>
</evidence>
<name>A0A150J8M6_9EURY</name>
<feature type="transmembrane region" description="Helical" evidence="1">
    <location>
        <begin position="18"/>
        <end position="39"/>
    </location>
</feature>
<sequence>MTWEDSYNSLNYNFTGRIVLSIVLASTWLIFLILWLFFFATNYNIYQNIAIFLISVILEGTLQVATWIPWGIKQEVKSNKKT</sequence>
<comment type="caution">
    <text evidence="2">The sequence shown here is derived from an EMBL/GenBank/DDBJ whole genome shotgun (WGS) entry which is preliminary data.</text>
</comment>
<proteinExistence type="predicted"/>